<evidence type="ECO:0000313" key="3">
    <source>
        <dbReference type="EMBL" id="KAJ1372524.1"/>
    </source>
</evidence>
<dbReference type="AlphaFoldDB" id="A0AAD5RD00"/>
<sequence>MRNRRLIITLLIVKIISIRSQFYYTLPPLEEESLQGISYLPATYSTDRPRGMFHYSDTDNTFESNLKVPDFEALDPMKVASELMSAAAKAENRRRTMTGIYLPLPFAGKPLNFEMTSESRSAVSLSEKQTANEREKDGANLTPEAREALMKAKYICLHSNTASCDEALDTFHRVRFGTSLMNSDSSHDTANDDPLTSIAKLFVPGLEQKLEALRKDVTGHYSDEGSTSSQEKGSRSETSVRETTPEHDDLYSDVFEESTIGIVRQS</sequence>
<evidence type="ECO:0000256" key="1">
    <source>
        <dbReference type="SAM" id="MobiDB-lite"/>
    </source>
</evidence>
<feature type="compositionally biased region" description="Basic and acidic residues" evidence="1">
    <location>
        <begin position="232"/>
        <end position="250"/>
    </location>
</feature>
<comment type="caution">
    <text evidence="3">The sequence shown here is derived from an EMBL/GenBank/DDBJ whole genome shotgun (WGS) entry which is preliminary data.</text>
</comment>
<protein>
    <submittedName>
        <fullName evidence="3">Uncharacterized protein</fullName>
    </submittedName>
</protein>
<organism evidence="3 4">
    <name type="scientific">Parelaphostrongylus tenuis</name>
    <name type="common">Meningeal worm</name>
    <dbReference type="NCBI Taxonomy" id="148309"/>
    <lineage>
        <taxon>Eukaryota</taxon>
        <taxon>Metazoa</taxon>
        <taxon>Ecdysozoa</taxon>
        <taxon>Nematoda</taxon>
        <taxon>Chromadorea</taxon>
        <taxon>Rhabditida</taxon>
        <taxon>Rhabditina</taxon>
        <taxon>Rhabditomorpha</taxon>
        <taxon>Strongyloidea</taxon>
        <taxon>Metastrongylidae</taxon>
        <taxon>Parelaphostrongylus</taxon>
    </lineage>
</organism>
<feature type="signal peptide" evidence="2">
    <location>
        <begin position="1"/>
        <end position="20"/>
    </location>
</feature>
<feature type="compositionally biased region" description="Basic and acidic residues" evidence="1">
    <location>
        <begin position="130"/>
        <end position="142"/>
    </location>
</feature>
<keyword evidence="2" id="KW-0732">Signal</keyword>
<dbReference type="EMBL" id="JAHQIW010007155">
    <property type="protein sequence ID" value="KAJ1372524.1"/>
    <property type="molecule type" value="Genomic_DNA"/>
</dbReference>
<gene>
    <name evidence="3" type="ORF">KIN20_034700</name>
</gene>
<name>A0AAD5RD00_PARTN</name>
<accession>A0AAD5RD00</accession>
<evidence type="ECO:0000256" key="2">
    <source>
        <dbReference type="SAM" id="SignalP"/>
    </source>
</evidence>
<feature type="region of interest" description="Disordered" evidence="1">
    <location>
        <begin position="218"/>
        <end position="266"/>
    </location>
</feature>
<feature type="region of interest" description="Disordered" evidence="1">
    <location>
        <begin position="118"/>
        <end position="142"/>
    </location>
</feature>
<feature type="compositionally biased region" description="Polar residues" evidence="1">
    <location>
        <begin position="118"/>
        <end position="129"/>
    </location>
</feature>
<reference evidence="3" key="1">
    <citation type="submission" date="2021-06" db="EMBL/GenBank/DDBJ databases">
        <title>Parelaphostrongylus tenuis whole genome reference sequence.</title>
        <authorList>
            <person name="Garwood T.J."/>
            <person name="Larsen P.A."/>
            <person name="Fountain-Jones N.M."/>
            <person name="Garbe J.R."/>
            <person name="Macchietto M.G."/>
            <person name="Kania S.A."/>
            <person name="Gerhold R.W."/>
            <person name="Richards J.E."/>
            <person name="Wolf T.M."/>
        </authorList>
    </citation>
    <scope>NUCLEOTIDE SEQUENCE</scope>
    <source>
        <strain evidence="3">MNPRO001-30</strain>
        <tissue evidence="3">Meninges</tissue>
    </source>
</reference>
<evidence type="ECO:0000313" key="4">
    <source>
        <dbReference type="Proteomes" id="UP001196413"/>
    </source>
</evidence>
<keyword evidence="4" id="KW-1185">Reference proteome</keyword>
<dbReference type="Proteomes" id="UP001196413">
    <property type="component" value="Unassembled WGS sequence"/>
</dbReference>
<feature type="chain" id="PRO_5042278235" evidence="2">
    <location>
        <begin position="21"/>
        <end position="266"/>
    </location>
</feature>
<proteinExistence type="predicted"/>